<accession>A0A375HR84</accession>
<proteinExistence type="predicted"/>
<protein>
    <submittedName>
        <fullName evidence="1">Uncharacterized protein</fullName>
    </submittedName>
</protein>
<organism evidence="1 2">
    <name type="scientific">Cupriavidus neocaledonicus</name>
    <dbReference type="NCBI Taxonomy" id="1040979"/>
    <lineage>
        <taxon>Bacteria</taxon>
        <taxon>Pseudomonadati</taxon>
        <taxon>Pseudomonadota</taxon>
        <taxon>Betaproteobacteria</taxon>
        <taxon>Burkholderiales</taxon>
        <taxon>Burkholderiaceae</taxon>
        <taxon>Cupriavidus</taxon>
    </lineage>
</organism>
<keyword evidence="1" id="KW-0614">Plasmid</keyword>
<dbReference type="Proteomes" id="UP000255168">
    <property type="component" value="Plasmid II"/>
</dbReference>
<geneLocation type="plasmid" evidence="2">
    <name>ii</name>
</geneLocation>
<evidence type="ECO:0000313" key="2">
    <source>
        <dbReference type="Proteomes" id="UP000255168"/>
    </source>
</evidence>
<evidence type="ECO:0000313" key="1">
    <source>
        <dbReference type="EMBL" id="SPD59933.1"/>
    </source>
</evidence>
<name>A0A375HR84_9BURK</name>
<gene>
    <name evidence="1" type="ORF">CBM2607_MP20585</name>
</gene>
<dbReference type="EMBL" id="LT984807">
    <property type="protein sequence ID" value="SPD59933.1"/>
    <property type="molecule type" value="Genomic_DNA"/>
</dbReference>
<sequence>MSNERRTEASQDAAKKALLSRGFCLAGTKPIVKWLAPLESPSMRERERFDCSGGLAGFRPAVRWPGDVGGKA</sequence>
<dbReference type="AlphaFoldDB" id="A0A375HR84"/>
<reference evidence="1 2" key="1">
    <citation type="submission" date="2018-01" db="EMBL/GenBank/DDBJ databases">
        <authorList>
            <person name="Clerissi C."/>
        </authorList>
    </citation>
    <scope>NUCLEOTIDE SEQUENCE [LARGE SCALE GENOMIC DNA]</scope>
    <source>
        <strain evidence="1">Cupriavidus taiwanensis STM 6160</strain>
        <plasmid evidence="2">ii</plasmid>
    </source>
</reference>